<dbReference type="KEGG" id="qdo:H9Q78_09180"/>
<dbReference type="InterPro" id="IPR029903">
    <property type="entry name" value="RmlD-like-bd"/>
</dbReference>
<dbReference type="CDD" id="cd05254">
    <property type="entry name" value="dTDP_HR_like_SDR_e"/>
    <property type="match status" value="1"/>
</dbReference>
<dbReference type="Gene3D" id="3.90.25.10">
    <property type="entry name" value="UDP-galactose 4-epimerase, domain 1"/>
    <property type="match status" value="1"/>
</dbReference>
<dbReference type="InterPro" id="IPR036291">
    <property type="entry name" value="NAD(P)-bd_dom_sf"/>
</dbReference>
<dbReference type="InterPro" id="IPR005913">
    <property type="entry name" value="dTDP_dehydrorham_reduct"/>
</dbReference>
<dbReference type="SUPFAM" id="SSF51735">
    <property type="entry name" value="NAD(P)-binding Rossmann-fold domains"/>
    <property type="match status" value="1"/>
</dbReference>
<dbReference type="GO" id="GO:0019305">
    <property type="term" value="P:dTDP-rhamnose biosynthetic process"/>
    <property type="evidence" value="ECO:0007669"/>
    <property type="project" value="UniProtKB-UniPathway"/>
</dbReference>
<dbReference type="UniPathway" id="UPA00124"/>
<evidence type="ECO:0000256" key="2">
    <source>
        <dbReference type="RuleBase" id="RU364082"/>
    </source>
</evidence>
<evidence type="ECO:0000313" key="4">
    <source>
        <dbReference type="EMBL" id="QNM04637.1"/>
    </source>
</evidence>
<comment type="pathway">
    <text evidence="2">Carbohydrate biosynthesis; dTDP-L-rhamnose biosynthesis.</text>
</comment>
<accession>A0A7G9G1F5</accession>
<dbReference type="Proteomes" id="UP000515823">
    <property type="component" value="Chromosome"/>
</dbReference>
<name>A0A7G9G1F5_9FIRM</name>
<dbReference type="Pfam" id="PF04321">
    <property type="entry name" value="RmlD_sub_bind"/>
    <property type="match status" value="1"/>
</dbReference>
<protein>
    <recommendedName>
        <fullName evidence="2">dTDP-4-dehydrorhamnose reductase</fullName>
        <ecNumber evidence="2">1.1.1.133</ecNumber>
    </recommendedName>
</protein>
<evidence type="ECO:0000313" key="5">
    <source>
        <dbReference type="Proteomes" id="UP000515823"/>
    </source>
</evidence>
<dbReference type="NCBIfam" id="TIGR01214">
    <property type="entry name" value="rmlD"/>
    <property type="match status" value="1"/>
</dbReference>
<comment type="function">
    <text evidence="2">Catalyzes the reduction of dTDP-6-deoxy-L-lyxo-4-hexulose to yield dTDP-L-rhamnose.</text>
</comment>
<evidence type="ECO:0000256" key="1">
    <source>
        <dbReference type="ARBA" id="ARBA00010944"/>
    </source>
</evidence>
<dbReference type="RefSeq" id="WP_249301167.1">
    <property type="nucleotide sequence ID" value="NZ_CP060634.1"/>
</dbReference>
<keyword evidence="2" id="KW-0521">NADP</keyword>
<dbReference type="Gene3D" id="3.40.50.720">
    <property type="entry name" value="NAD(P)-binding Rossmann-like Domain"/>
    <property type="match status" value="1"/>
</dbReference>
<dbReference type="GO" id="GO:0005829">
    <property type="term" value="C:cytosol"/>
    <property type="evidence" value="ECO:0007669"/>
    <property type="project" value="TreeGrafter"/>
</dbReference>
<proteinExistence type="inferred from homology"/>
<keyword evidence="5" id="KW-1185">Reference proteome</keyword>
<feature type="domain" description="RmlD-like substrate binding" evidence="3">
    <location>
        <begin position="5"/>
        <end position="279"/>
    </location>
</feature>
<sequence>MSNLRVWIAGAKGQVGSAIYKMLHEDAEMEVLTSDMDVDITSLETVISFANMNHPDVVINCAGMTDLAACERNVEAAYRVNALGARNLGIAARKINAKLIHISTDDVFDGTAQHPLTEFDRVNPKTVYGKSKLAGEMFIRELVPKHMVVRSSWIYGNTKNNFVSYILEGLLTEDTIFVPTDQISTPTSAADLADFIVKLVDSAEYGIYHASCEGMCSRYEFAKEIVRLSGKAVNIEPLAAGENPSVVNRPRYTLLDNFMLRVSGIYEMPHWKVSLEKFMSGREKE</sequence>
<dbReference type="EMBL" id="CP060634">
    <property type="protein sequence ID" value="QNM04637.1"/>
    <property type="molecule type" value="Genomic_DNA"/>
</dbReference>
<evidence type="ECO:0000259" key="3">
    <source>
        <dbReference type="Pfam" id="PF04321"/>
    </source>
</evidence>
<comment type="similarity">
    <text evidence="1 2">Belongs to the dTDP-4-dehydrorhamnose reductase family.</text>
</comment>
<dbReference type="PANTHER" id="PTHR10491:SF4">
    <property type="entry name" value="METHIONINE ADENOSYLTRANSFERASE 2 SUBUNIT BETA"/>
    <property type="match status" value="1"/>
</dbReference>
<dbReference type="AlphaFoldDB" id="A0A7G9G1F5"/>
<dbReference type="EC" id="1.1.1.133" evidence="2"/>
<gene>
    <name evidence="4" type="primary">rfbD</name>
    <name evidence="4" type="ORF">H9Q78_09180</name>
</gene>
<dbReference type="GO" id="GO:0008831">
    <property type="term" value="F:dTDP-4-dehydrorhamnose reductase activity"/>
    <property type="evidence" value="ECO:0007669"/>
    <property type="project" value="UniProtKB-EC"/>
</dbReference>
<keyword evidence="2 4" id="KW-0560">Oxidoreductase</keyword>
<organism evidence="4 5">
    <name type="scientific">Qiania dongpingensis</name>
    <dbReference type="NCBI Taxonomy" id="2763669"/>
    <lineage>
        <taxon>Bacteria</taxon>
        <taxon>Bacillati</taxon>
        <taxon>Bacillota</taxon>
        <taxon>Clostridia</taxon>
        <taxon>Lachnospirales</taxon>
        <taxon>Lachnospiraceae</taxon>
        <taxon>Qiania</taxon>
    </lineage>
</organism>
<dbReference type="PANTHER" id="PTHR10491">
    <property type="entry name" value="DTDP-4-DEHYDRORHAMNOSE REDUCTASE"/>
    <property type="match status" value="1"/>
</dbReference>
<reference evidence="4 5" key="1">
    <citation type="submission" date="2020-08" db="EMBL/GenBank/DDBJ databases">
        <authorList>
            <person name="Liu C."/>
            <person name="Sun Q."/>
        </authorList>
    </citation>
    <scope>NUCLEOTIDE SEQUENCE [LARGE SCALE GENOMIC DNA]</scope>
    <source>
        <strain evidence="4 5">NSJ-38</strain>
    </source>
</reference>